<keyword evidence="2" id="KW-0472">Membrane</keyword>
<evidence type="ECO:0000256" key="2">
    <source>
        <dbReference type="SAM" id="Phobius"/>
    </source>
</evidence>
<feature type="domain" description="Transcobalamin-like C-terminal" evidence="3">
    <location>
        <begin position="71"/>
        <end position="128"/>
    </location>
</feature>
<dbReference type="EMBL" id="MHCZ01000018">
    <property type="protein sequence ID" value="OGY29900.1"/>
    <property type="molecule type" value="Genomic_DNA"/>
</dbReference>
<sequence>MKFVQKNLLAIVGVAIVLFGGGYYLSQNKPAPKQQTSTTSTTNSEAKKTVVTVTIKDGANEKNYQLTSGVGKTVLEVTQSATDGQVVTKGTGVNAYVTSINGREASSDKKEFWEMKINDKSAEVGAGS</sequence>
<dbReference type="Gene3D" id="2.170.130.30">
    <property type="match status" value="1"/>
</dbReference>
<evidence type="ECO:0000313" key="4">
    <source>
        <dbReference type="EMBL" id="OGY29900.1"/>
    </source>
</evidence>
<keyword evidence="2" id="KW-1133">Transmembrane helix</keyword>
<keyword evidence="2" id="KW-0812">Transmembrane</keyword>
<accession>A0A1G1WRE1</accession>
<dbReference type="Proteomes" id="UP000178068">
    <property type="component" value="Unassembled WGS sequence"/>
</dbReference>
<organism evidence="4 5">
    <name type="scientific">Candidatus Woykebacteria bacterium RIFCSPHIGHO2_12_FULL_45_10</name>
    <dbReference type="NCBI Taxonomy" id="1802603"/>
    <lineage>
        <taxon>Bacteria</taxon>
        <taxon>Candidatus Woykeibacteriota</taxon>
    </lineage>
</organism>
<dbReference type="InterPro" id="IPR027954">
    <property type="entry name" value="Transcobalamin-like_C"/>
</dbReference>
<evidence type="ECO:0000256" key="1">
    <source>
        <dbReference type="SAM" id="MobiDB-lite"/>
    </source>
</evidence>
<proteinExistence type="predicted"/>
<evidence type="ECO:0000313" key="5">
    <source>
        <dbReference type="Proteomes" id="UP000178068"/>
    </source>
</evidence>
<name>A0A1G1WRE1_9BACT</name>
<comment type="caution">
    <text evidence="4">The sequence shown here is derived from an EMBL/GenBank/DDBJ whole genome shotgun (WGS) entry which is preliminary data.</text>
</comment>
<feature type="non-terminal residue" evidence="4">
    <location>
        <position position="128"/>
    </location>
</feature>
<protein>
    <recommendedName>
        <fullName evidence="3">Transcobalamin-like C-terminal domain-containing protein</fullName>
    </recommendedName>
</protein>
<dbReference type="Pfam" id="PF14478">
    <property type="entry name" value="DUF4430"/>
    <property type="match status" value="1"/>
</dbReference>
<dbReference type="AlphaFoldDB" id="A0A1G1WRE1"/>
<reference evidence="4 5" key="1">
    <citation type="journal article" date="2016" name="Nat. Commun.">
        <title>Thousands of microbial genomes shed light on interconnected biogeochemical processes in an aquifer system.</title>
        <authorList>
            <person name="Anantharaman K."/>
            <person name="Brown C.T."/>
            <person name="Hug L.A."/>
            <person name="Sharon I."/>
            <person name="Castelle C.J."/>
            <person name="Probst A.J."/>
            <person name="Thomas B.C."/>
            <person name="Singh A."/>
            <person name="Wilkins M.J."/>
            <person name="Karaoz U."/>
            <person name="Brodie E.L."/>
            <person name="Williams K.H."/>
            <person name="Hubbard S.S."/>
            <person name="Banfield J.F."/>
        </authorList>
    </citation>
    <scope>NUCLEOTIDE SEQUENCE [LARGE SCALE GENOMIC DNA]</scope>
</reference>
<feature type="region of interest" description="Disordered" evidence="1">
    <location>
        <begin position="27"/>
        <end position="46"/>
    </location>
</feature>
<feature type="transmembrane region" description="Helical" evidence="2">
    <location>
        <begin position="7"/>
        <end position="25"/>
    </location>
</feature>
<gene>
    <name evidence="4" type="ORF">A3F35_00480</name>
</gene>
<evidence type="ECO:0000259" key="3">
    <source>
        <dbReference type="Pfam" id="PF14478"/>
    </source>
</evidence>